<feature type="region of interest" description="Disordered" evidence="1">
    <location>
        <begin position="1"/>
        <end position="54"/>
    </location>
</feature>
<reference evidence="3" key="1">
    <citation type="submission" date="2022-06" db="EMBL/GenBank/DDBJ databases">
        <title>Novel species in genus nocardia.</title>
        <authorList>
            <person name="Li F."/>
        </authorList>
    </citation>
    <scope>NUCLEOTIDE SEQUENCE</scope>
    <source>
        <strain evidence="3">CDC141</strain>
    </source>
</reference>
<name>A0A9X2J218_9NOCA</name>
<keyword evidence="4" id="KW-1185">Reference proteome</keyword>
<dbReference type="AlphaFoldDB" id="A0A9X2J218"/>
<dbReference type="Proteomes" id="UP001139157">
    <property type="component" value="Unassembled WGS sequence"/>
</dbReference>
<feature type="compositionally biased region" description="Basic and acidic residues" evidence="1">
    <location>
        <begin position="1"/>
        <end position="22"/>
    </location>
</feature>
<keyword evidence="2" id="KW-0812">Transmembrane</keyword>
<protein>
    <submittedName>
        <fullName evidence="3">DUF4190 domain-containing protein</fullName>
    </submittedName>
</protein>
<evidence type="ECO:0000313" key="3">
    <source>
        <dbReference type="EMBL" id="MCM6777581.1"/>
    </source>
</evidence>
<sequence>MARRQQPEVERWPEVPDDERWPVAEPDEDRWEAARNRRRMAESEDDRWDVPRTRQAVEADDERWETSSRRRTGRLRVEVPPIVNPYAIVALVAALLGLFPVAIVFGFISFTHPRGRAMALFALMIGIAEVVALAGVLVLSGVTLPRPALRSDPATVGTTIVTVTSPPPASAAAPSYAVPVPPSTAAVQPTTVAKGEVCTEPQAGLIGTAADGGTLLCLRGANGYRWNGPYTVATAVYNGGTKCNPATDKTGRTADGRALVCERNTWTLWVE</sequence>
<accession>A0A9X2J218</accession>
<keyword evidence="2" id="KW-0472">Membrane</keyword>
<feature type="transmembrane region" description="Helical" evidence="2">
    <location>
        <begin position="86"/>
        <end position="108"/>
    </location>
</feature>
<dbReference type="EMBL" id="JAMRXG010000015">
    <property type="protein sequence ID" value="MCM6777581.1"/>
    <property type="molecule type" value="Genomic_DNA"/>
</dbReference>
<dbReference type="RefSeq" id="WP_251916862.1">
    <property type="nucleotide sequence ID" value="NZ_JAMRXG010000015.1"/>
</dbReference>
<proteinExistence type="predicted"/>
<organism evidence="3 4">
    <name type="scientific">Nocardia pulmonis</name>
    <dbReference type="NCBI Taxonomy" id="2951408"/>
    <lineage>
        <taxon>Bacteria</taxon>
        <taxon>Bacillati</taxon>
        <taxon>Actinomycetota</taxon>
        <taxon>Actinomycetes</taxon>
        <taxon>Mycobacteriales</taxon>
        <taxon>Nocardiaceae</taxon>
        <taxon>Nocardia</taxon>
    </lineage>
</organism>
<gene>
    <name evidence="3" type="ORF">NDR86_29240</name>
</gene>
<comment type="caution">
    <text evidence="3">The sequence shown here is derived from an EMBL/GenBank/DDBJ whole genome shotgun (WGS) entry which is preliminary data.</text>
</comment>
<feature type="transmembrane region" description="Helical" evidence="2">
    <location>
        <begin position="120"/>
        <end position="142"/>
    </location>
</feature>
<feature type="compositionally biased region" description="Basic and acidic residues" evidence="1">
    <location>
        <begin position="31"/>
        <end position="54"/>
    </location>
</feature>
<keyword evidence="2" id="KW-1133">Transmembrane helix</keyword>
<evidence type="ECO:0000256" key="2">
    <source>
        <dbReference type="SAM" id="Phobius"/>
    </source>
</evidence>
<evidence type="ECO:0000313" key="4">
    <source>
        <dbReference type="Proteomes" id="UP001139157"/>
    </source>
</evidence>
<evidence type="ECO:0000256" key="1">
    <source>
        <dbReference type="SAM" id="MobiDB-lite"/>
    </source>
</evidence>